<accession>A0A2I0A7F9</accession>
<sequence length="171" mass="18945">MFLPDTQIKSPHAFSHHESPEEVPKSKGQALFIDSGPSSGRQAVRIQSLSTSFPLKNQDKTALSAAYEYQGKTSKRGEMKHPGSTDQKRRTRPRKSRIFPLSPLKMGCLNRAYADVIANAMEESAARLLAAERKPLWFQRRGLGHHDPDLGLHGGNGNKCPPVFCYSFVGV</sequence>
<feature type="region of interest" description="Disordered" evidence="1">
    <location>
        <begin position="64"/>
        <end position="95"/>
    </location>
</feature>
<reference evidence="2 3" key="1">
    <citation type="journal article" date="2017" name="Nature">
        <title>The Apostasia genome and the evolution of orchids.</title>
        <authorList>
            <person name="Zhang G.Q."/>
            <person name="Liu K.W."/>
            <person name="Li Z."/>
            <person name="Lohaus R."/>
            <person name="Hsiao Y.Y."/>
            <person name="Niu S.C."/>
            <person name="Wang J.Y."/>
            <person name="Lin Y.C."/>
            <person name="Xu Q."/>
            <person name="Chen L.J."/>
            <person name="Yoshida K."/>
            <person name="Fujiwara S."/>
            <person name="Wang Z.W."/>
            <person name="Zhang Y.Q."/>
            <person name="Mitsuda N."/>
            <person name="Wang M."/>
            <person name="Liu G.H."/>
            <person name="Pecoraro L."/>
            <person name="Huang H.X."/>
            <person name="Xiao X.J."/>
            <person name="Lin M."/>
            <person name="Wu X.Y."/>
            <person name="Wu W.L."/>
            <person name="Chen Y.Y."/>
            <person name="Chang S.B."/>
            <person name="Sakamoto S."/>
            <person name="Ohme-Takagi M."/>
            <person name="Yagi M."/>
            <person name="Zeng S.J."/>
            <person name="Shen C.Y."/>
            <person name="Yeh C.M."/>
            <person name="Luo Y.B."/>
            <person name="Tsai W.C."/>
            <person name="Van de Peer Y."/>
            <person name="Liu Z.J."/>
        </authorList>
    </citation>
    <scope>NUCLEOTIDE SEQUENCE [LARGE SCALE GENOMIC DNA]</scope>
    <source>
        <strain evidence="3">cv. Shenzhen</strain>
        <tissue evidence="2">Stem</tissue>
    </source>
</reference>
<name>A0A2I0A7F9_9ASPA</name>
<feature type="compositionally biased region" description="Basic and acidic residues" evidence="1">
    <location>
        <begin position="75"/>
        <end position="88"/>
    </location>
</feature>
<keyword evidence="3" id="KW-1185">Reference proteome</keyword>
<feature type="compositionally biased region" description="Basic and acidic residues" evidence="1">
    <location>
        <begin position="15"/>
        <end position="25"/>
    </location>
</feature>
<proteinExistence type="predicted"/>
<dbReference type="AlphaFoldDB" id="A0A2I0A7F9"/>
<feature type="region of interest" description="Disordered" evidence="1">
    <location>
        <begin position="1"/>
        <end position="39"/>
    </location>
</feature>
<evidence type="ECO:0000313" key="2">
    <source>
        <dbReference type="EMBL" id="PKA51480.1"/>
    </source>
</evidence>
<gene>
    <name evidence="2" type="ORF">AXF42_Ash002845</name>
</gene>
<organism evidence="2 3">
    <name type="scientific">Apostasia shenzhenica</name>
    <dbReference type="NCBI Taxonomy" id="1088818"/>
    <lineage>
        <taxon>Eukaryota</taxon>
        <taxon>Viridiplantae</taxon>
        <taxon>Streptophyta</taxon>
        <taxon>Embryophyta</taxon>
        <taxon>Tracheophyta</taxon>
        <taxon>Spermatophyta</taxon>
        <taxon>Magnoliopsida</taxon>
        <taxon>Liliopsida</taxon>
        <taxon>Asparagales</taxon>
        <taxon>Orchidaceae</taxon>
        <taxon>Apostasioideae</taxon>
        <taxon>Apostasia</taxon>
    </lineage>
</organism>
<protein>
    <submittedName>
        <fullName evidence="2">Uncharacterized protein</fullName>
    </submittedName>
</protein>
<dbReference type="Proteomes" id="UP000236161">
    <property type="component" value="Unassembled WGS sequence"/>
</dbReference>
<evidence type="ECO:0000313" key="3">
    <source>
        <dbReference type="Proteomes" id="UP000236161"/>
    </source>
</evidence>
<dbReference type="EMBL" id="KZ452013">
    <property type="protein sequence ID" value="PKA51480.1"/>
    <property type="molecule type" value="Genomic_DNA"/>
</dbReference>
<evidence type="ECO:0000256" key="1">
    <source>
        <dbReference type="SAM" id="MobiDB-lite"/>
    </source>
</evidence>